<evidence type="ECO:0000259" key="6">
    <source>
        <dbReference type="PROSITE" id="PS50110"/>
    </source>
</evidence>
<dbReference type="InterPro" id="IPR007492">
    <property type="entry name" value="LytTR_DNA-bd_dom"/>
</dbReference>
<dbReference type="InterPro" id="IPR011006">
    <property type="entry name" value="CheY-like_superfamily"/>
</dbReference>
<dbReference type="PROSITE" id="PS50110">
    <property type="entry name" value="RESPONSE_REGULATORY"/>
    <property type="match status" value="1"/>
</dbReference>
<evidence type="ECO:0000313" key="7">
    <source>
        <dbReference type="EMBL" id="MEN5375799.1"/>
    </source>
</evidence>
<gene>
    <name evidence="7" type="ORF">ABE541_00830</name>
</gene>
<evidence type="ECO:0000256" key="1">
    <source>
        <dbReference type="ARBA" id="ARBA00022490"/>
    </source>
</evidence>
<evidence type="ECO:0000256" key="3">
    <source>
        <dbReference type="ARBA" id="ARBA00023159"/>
    </source>
</evidence>
<comment type="caution">
    <text evidence="7">The sequence shown here is derived from an EMBL/GenBank/DDBJ whole genome shotgun (WGS) entry which is preliminary data.</text>
</comment>
<keyword evidence="2" id="KW-0902">Two-component regulatory system</keyword>
<dbReference type="InterPro" id="IPR001789">
    <property type="entry name" value="Sig_transdc_resp-reg_receiver"/>
</dbReference>
<keyword evidence="3" id="KW-0010">Activator</keyword>
<name>A0ABV0BMS4_9SPHI</name>
<dbReference type="Gene3D" id="2.40.50.1020">
    <property type="entry name" value="LytTr DNA-binding domain"/>
    <property type="match status" value="1"/>
</dbReference>
<dbReference type="SMART" id="SM00850">
    <property type="entry name" value="LytTR"/>
    <property type="match status" value="1"/>
</dbReference>
<dbReference type="Proteomes" id="UP001409291">
    <property type="component" value="Unassembled WGS sequence"/>
</dbReference>
<dbReference type="PANTHER" id="PTHR37299:SF3">
    <property type="entry name" value="STAGE 0 SPORULATION PROTEIN A HOMOLOG"/>
    <property type="match status" value="1"/>
</dbReference>
<evidence type="ECO:0000256" key="5">
    <source>
        <dbReference type="PROSITE-ProRule" id="PRU00169"/>
    </source>
</evidence>
<dbReference type="EMBL" id="JBDJNQ010000001">
    <property type="protein sequence ID" value="MEN5375799.1"/>
    <property type="molecule type" value="Genomic_DNA"/>
</dbReference>
<dbReference type="PANTHER" id="PTHR37299">
    <property type="entry name" value="TRANSCRIPTIONAL REGULATOR-RELATED"/>
    <property type="match status" value="1"/>
</dbReference>
<dbReference type="Gene3D" id="3.40.50.2300">
    <property type="match status" value="1"/>
</dbReference>
<keyword evidence="1" id="KW-0963">Cytoplasm</keyword>
<organism evidence="7 8">
    <name type="scientific">Sphingobacterium kitahiroshimense</name>
    <dbReference type="NCBI Taxonomy" id="470446"/>
    <lineage>
        <taxon>Bacteria</taxon>
        <taxon>Pseudomonadati</taxon>
        <taxon>Bacteroidota</taxon>
        <taxon>Sphingobacteriia</taxon>
        <taxon>Sphingobacteriales</taxon>
        <taxon>Sphingobacteriaceae</taxon>
        <taxon>Sphingobacterium</taxon>
    </lineage>
</organism>
<dbReference type="Pfam" id="PF00072">
    <property type="entry name" value="Response_reg"/>
    <property type="match status" value="1"/>
</dbReference>
<sequence length="236" mass="26911">MIKCILLDDELPSLSYIQALCENFKDVEIVKSFNNPQKFLAQIDRLDFNTCILDIHMPGMNGLEVARILSDKAIIFSTAHKEYAADAFDLNAVDYIRKPYQADRLQTAFDKALKWLNSTKETGLEVIELNSNQGKTRIRIDQIAYIEVADHDRRDKYIYMKDGQNILAKNISLDEILAILPSGKFCRINRRNVVALAVVSSYTAQYVACKIKDMPDLKQLTLSAPYKDHFVNSLNV</sequence>
<evidence type="ECO:0000313" key="8">
    <source>
        <dbReference type="Proteomes" id="UP001409291"/>
    </source>
</evidence>
<comment type="function">
    <text evidence="4">Required for high-level post-exponential phase expression of a series of secreted proteins.</text>
</comment>
<evidence type="ECO:0000256" key="4">
    <source>
        <dbReference type="ARBA" id="ARBA00037164"/>
    </source>
</evidence>
<evidence type="ECO:0000256" key="2">
    <source>
        <dbReference type="ARBA" id="ARBA00023012"/>
    </source>
</evidence>
<dbReference type="InterPro" id="IPR046947">
    <property type="entry name" value="LytR-like"/>
</dbReference>
<feature type="domain" description="Response regulatory" evidence="6">
    <location>
        <begin position="3"/>
        <end position="113"/>
    </location>
</feature>
<protein>
    <submittedName>
        <fullName evidence="7">Response regulator</fullName>
    </submittedName>
</protein>
<reference evidence="7 8" key="1">
    <citation type="submission" date="2024-04" db="EMBL/GenBank/DDBJ databases">
        <title>WGS of bacteria from Torrens River.</title>
        <authorList>
            <person name="Wyrsch E.R."/>
            <person name="Drigo B."/>
        </authorList>
    </citation>
    <scope>NUCLEOTIDE SEQUENCE [LARGE SCALE GENOMIC DNA]</scope>
    <source>
        <strain evidence="7 8">TWI391</strain>
    </source>
</reference>
<proteinExistence type="predicted"/>
<feature type="modified residue" description="4-aspartylphosphate" evidence="5">
    <location>
        <position position="54"/>
    </location>
</feature>
<keyword evidence="5" id="KW-0597">Phosphoprotein</keyword>
<dbReference type="RefSeq" id="WP_021189847.1">
    <property type="nucleotide sequence ID" value="NZ_JBDJNQ010000001.1"/>
</dbReference>
<dbReference type="SUPFAM" id="SSF52172">
    <property type="entry name" value="CheY-like"/>
    <property type="match status" value="1"/>
</dbReference>
<accession>A0ABV0BMS4</accession>
<dbReference type="SMART" id="SM00448">
    <property type="entry name" value="REC"/>
    <property type="match status" value="1"/>
</dbReference>
<keyword evidence="8" id="KW-1185">Reference proteome</keyword>